<comment type="caution">
    <text evidence="4">The sequence shown here is derived from an EMBL/GenBank/DDBJ whole genome shotgun (WGS) entry which is preliminary data.</text>
</comment>
<keyword evidence="2 4" id="KW-0378">Hydrolase</keyword>
<dbReference type="RefSeq" id="WP_051031549.1">
    <property type="nucleotide sequence ID" value="NZ_CAWPHS010000018.1"/>
</dbReference>
<keyword evidence="5" id="KW-1185">Reference proteome</keyword>
<evidence type="ECO:0000313" key="5">
    <source>
        <dbReference type="Proteomes" id="UP000523447"/>
    </source>
</evidence>
<dbReference type="PANTHER" id="PTHR48081">
    <property type="entry name" value="AB HYDROLASE SUPERFAMILY PROTEIN C4A8.06C"/>
    <property type="match status" value="1"/>
</dbReference>
<sequence length="351" mass="37331">MRNHITSTIQVIGARVLAAPSRWWSPLAPSRPVVDGQRLSPRLHVLATLGKRGVLARRPPSPAARARFDVMTRIAGGVVASDAAVTTIRMSGPAGPLRARLYEPAGLDRPCGLLVYVHGGGWHLGSAAGFDAPARLLAGRARVKVLSVDYRLAPEHPFPAAFDDVLAGYRFAVDHAASWGVDNARIAIGGDSAGGNLAAAVALHLGRDARYRPALAVLLYPVVDTSMAGYRSSDLFTVPLDRGCVERALAWYVPDPDTASDPRVCVLRAPDPSRMPDTHIATAGMDVLRDQGEALADRLGGAGVPVTLRRYDNLPHGFATMLADPRARAATEDIAGTVGERIGEHRRPGDR</sequence>
<dbReference type="Pfam" id="PF07859">
    <property type="entry name" value="Abhydrolase_3"/>
    <property type="match status" value="1"/>
</dbReference>
<comment type="similarity">
    <text evidence="1">Belongs to the 'GDXG' lipolytic enzyme family.</text>
</comment>
<protein>
    <submittedName>
        <fullName evidence="4">Alpha/beta hydrolase</fullName>
    </submittedName>
</protein>
<dbReference type="AlphaFoldDB" id="A0A7X6RJD8"/>
<accession>A0A7X6RJD8</accession>
<evidence type="ECO:0000313" key="4">
    <source>
        <dbReference type="EMBL" id="NKY88116.1"/>
    </source>
</evidence>
<name>A0A7X6RJD8_9NOCA</name>
<gene>
    <name evidence="4" type="ORF">HGA07_21125</name>
</gene>
<proteinExistence type="inferred from homology"/>
<reference evidence="4 5" key="1">
    <citation type="submission" date="2020-04" db="EMBL/GenBank/DDBJ databases">
        <title>MicrobeNet Type strains.</title>
        <authorList>
            <person name="Nicholson A.C."/>
        </authorList>
    </citation>
    <scope>NUCLEOTIDE SEQUENCE [LARGE SCALE GENOMIC DNA]</scope>
    <source>
        <strain evidence="4 5">DSM 44445</strain>
    </source>
</reference>
<dbReference type="PANTHER" id="PTHR48081:SF8">
    <property type="entry name" value="ALPHA_BETA HYDROLASE FOLD-3 DOMAIN-CONTAINING PROTEIN-RELATED"/>
    <property type="match status" value="1"/>
</dbReference>
<dbReference type="InterPro" id="IPR029058">
    <property type="entry name" value="AB_hydrolase_fold"/>
</dbReference>
<dbReference type="Gene3D" id="3.40.50.1820">
    <property type="entry name" value="alpha/beta hydrolase"/>
    <property type="match status" value="1"/>
</dbReference>
<evidence type="ECO:0000256" key="2">
    <source>
        <dbReference type="ARBA" id="ARBA00022801"/>
    </source>
</evidence>
<dbReference type="InterPro" id="IPR050300">
    <property type="entry name" value="GDXG_lipolytic_enzyme"/>
</dbReference>
<evidence type="ECO:0000256" key="1">
    <source>
        <dbReference type="ARBA" id="ARBA00010515"/>
    </source>
</evidence>
<dbReference type="PROSITE" id="PS01173">
    <property type="entry name" value="LIPASE_GDXG_HIS"/>
    <property type="match status" value="1"/>
</dbReference>
<dbReference type="SUPFAM" id="SSF53474">
    <property type="entry name" value="alpha/beta-Hydrolases"/>
    <property type="match status" value="1"/>
</dbReference>
<feature type="domain" description="Alpha/beta hydrolase fold-3" evidence="3">
    <location>
        <begin position="114"/>
        <end position="319"/>
    </location>
</feature>
<evidence type="ECO:0000259" key="3">
    <source>
        <dbReference type="Pfam" id="PF07859"/>
    </source>
</evidence>
<organism evidence="4 5">
    <name type="scientific">Nocardia veterana</name>
    <dbReference type="NCBI Taxonomy" id="132249"/>
    <lineage>
        <taxon>Bacteria</taxon>
        <taxon>Bacillati</taxon>
        <taxon>Actinomycetota</taxon>
        <taxon>Actinomycetes</taxon>
        <taxon>Mycobacteriales</taxon>
        <taxon>Nocardiaceae</taxon>
        <taxon>Nocardia</taxon>
    </lineage>
</organism>
<dbReference type="InterPro" id="IPR013094">
    <property type="entry name" value="AB_hydrolase_3"/>
</dbReference>
<dbReference type="InterPro" id="IPR002168">
    <property type="entry name" value="Lipase_GDXG_HIS_AS"/>
</dbReference>
<dbReference type="GO" id="GO:0016787">
    <property type="term" value="F:hydrolase activity"/>
    <property type="evidence" value="ECO:0007669"/>
    <property type="project" value="UniProtKB-KW"/>
</dbReference>
<dbReference type="EMBL" id="JAAXPE010000025">
    <property type="protein sequence ID" value="NKY88116.1"/>
    <property type="molecule type" value="Genomic_DNA"/>
</dbReference>
<dbReference type="Proteomes" id="UP000523447">
    <property type="component" value="Unassembled WGS sequence"/>
</dbReference>